<evidence type="ECO:0000313" key="1">
    <source>
        <dbReference type="EMBL" id="AYV83212.1"/>
    </source>
</evidence>
<name>A0A3G5A831_9VIRU</name>
<organism evidence="1">
    <name type="scientific">Hyperionvirus sp</name>
    <dbReference type="NCBI Taxonomy" id="2487770"/>
    <lineage>
        <taxon>Viruses</taxon>
        <taxon>Varidnaviria</taxon>
        <taxon>Bamfordvirae</taxon>
        <taxon>Nucleocytoviricota</taxon>
        <taxon>Megaviricetes</taxon>
        <taxon>Imitervirales</taxon>
        <taxon>Mimiviridae</taxon>
        <taxon>Klosneuvirinae</taxon>
    </lineage>
</organism>
<gene>
    <name evidence="1" type="ORF">Hyperionvirus5_18</name>
</gene>
<accession>A0A3G5A831</accession>
<protein>
    <submittedName>
        <fullName evidence="1">Uncharacterized protein</fullName>
    </submittedName>
</protein>
<reference evidence="1" key="1">
    <citation type="submission" date="2018-10" db="EMBL/GenBank/DDBJ databases">
        <title>Hidden diversity of soil giant viruses.</title>
        <authorList>
            <person name="Schulz F."/>
            <person name="Alteio L."/>
            <person name="Goudeau D."/>
            <person name="Ryan E.M."/>
            <person name="Malmstrom R.R."/>
            <person name="Blanchard J."/>
            <person name="Woyke T."/>
        </authorList>
    </citation>
    <scope>NUCLEOTIDE SEQUENCE</scope>
    <source>
        <strain evidence="1">HYV1</strain>
    </source>
</reference>
<sequence length="34" mass="3881">MKHFIKTANNRIGKKRRMIVRQRVGGSATARLGK</sequence>
<dbReference type="EMBL" id="MK072387">
    <property type="protein sequence ID" value="AYV83212.1"/>
    <property type="molecule type" value="Genomic_DNA"/>
</dbReference>
<proteinExistence type="predicted"/>